<keyword evidence="6 8" id="KW-1133">Transmembrane helix</keyword>
<accession>A0ABP8S437</accession>
<organism evidence="10 11">
    <name type="scientific">Pseudonocardia xishanensis</name>
    <dbReference type="NCBI Taxonomy" id="630995"/>
    <lineage>
        <taxon>Bacteria</taxon>
        <taxon>Bacillati</taxon>
        <taxon>Actinomycetota</taxon>
        <taxon>Actinomycetes</taxon>
        <taxon>Pseudonocardiales</taxon>
        <taxon>Pseudonocardiaceae</taxon>
        <taxon>Pseudonocardia</taxon>
    </lineage>
</organism>
<evidence type="ECO:0000256" key="7">
    <source>
        <dbReference type="ARBA" id="ARBA00023136"/>
    </source>
</evidence>
<protein>
    <submittedName>
        <fullName evidence="10">Multidrug effflux MFS transporter</fullName>
    </submittedName>
</protein>
<evidence type="ECO:0000256" key="5">
    <source>
        <dbReference type="ARBA" id="ARBA00022692"/>
    </source>
</evidence>
<dbReference type="SUPFAM" id="SSF103473">
    <property type="entry name" value="MFS general substrate transporter"/>
    <property type="match status" value="1"/>
</dbReference>
<feature type="transmembrane region" description="Helical" evidence="8">
    <location>
        <begin position="40"/>
        <end position="60"/>
    </location>
</feature>
<feature type="transmembrane region" description="Helical" evidence="8">
    <location>
        <begin position="362"/>
        <end position="383"/>
    </location>
</feature>
<feature type="domain" description="Major facilitator superfamily (MFS) profile" evidence="9">
    <location>
        <begin position="1"/>
        <end position="391"/>
    </location>
</feature>
<dbReference type="Gene3D" id="1.20.1720.10">
    <property type="entry name" value="Multidrug resistance protein D"/>
    <property type="match status" value="1"/>
</dbReference>
<feature type="transmembrane region" description="Helical" evidence="8">
    <location>
        <begin position="97"/>
        <end position="118"/>
    </location>
</feature>
<dbReference type="EMBL" id="BAABGT010000123">
    <property type="protein sequence ID" value="GAA4560936.1"/>
    <property type="molecule type" value="Genomic_DNA"/>
</dbReference>
<dbReference type="InterPro" id="IPR036259">
    <property type="entry name" value="MFS_trans_sf"/>
</dbReference>
<gene>
    <name evidence="10" type="ORF">GCM10023175_72020</name>
</gene>
<keyword evidence="3" id="KW-0813">Transport</keyword>
<feature type="transmembrane region" description="Helical" evidence="8">
    <location>
        <begin position="275"/>
        <end position="294"/>
    </location>
</feature>
<feature type="transmembrane region" description="Helical" evidence="8">
    <location>
        <begin position="130"/>
        <end position="148"/>
    </location>
</feature>
<evidence type="ECO:0000313" key="11">
    <source>
        <dbReference type="Proteomes" id="UP001501598"/>
    </source>
</evidence>
<evidence type="ECO:0000256" key="3">
    <source>
        <dbReference type="ARBA" id="ARBA00022448"/>
    </source>
</evidence>
<evidence type="ECO:0000256" key="8">
    <source>
        <dbReference type="SAM" id="Phobius"/>
    </source>
</evidence>
<feature type="transmembrane region" description="Helical" evidence="8">
    <location>
        <begin position="160"/>
        <end position="178"/>
    </location>
</feature>
<dbReference type="PROSITE" id="PS50850">
    <property type="entry name" value="MFS"/>
    <property type="match status" value="1"/>
</dbReference>
<reference evidence="11" key="1">
    <citation type="journal article" date="2019" name="Int. J. Syst. Evol. Microbiol.">
        <title>The Global Catalogue of Microorganisms (GCM) 10K type strain sequencing project: providing services to taxonomists for standard genome sequencing and annotation.</title>
        <authorList>
            <consortium name="The Broad Institute Genomics Platform"/>
            <consortium name="The Broad Institute Genome Sequencing Center for Infectious Disease"/>
            <person name="Wu L."/>
            <person name="Ma J."/>
        </authorList>
    </citation>
    <scope>NUCLEOTIDE SEQUENCE [LARGE SCALE GENOMIC DNA]</scope>
    <source>
        <strain evidence="11">JCM 17906</strain>
    </source>
</reference>
<evidence type="ECO:0000256" key="6">
    <source>
        <dbReference type="ARBA" id="ARBA00022989"/>
    </source>
</evidence>
<dbReference type="NCBIfam" id="TIGR00710">
    <property type="entry name" value="efflux_Bcr_CflA"/>
    <property type="match status" value="1"/>
</dbReference>
<name>A0ABP8S437_9PSEU</name>
<keyword evidence="11" id="KW-1185">Reference proteome</keyword>
<evidence type="ECO:0000313" key="10">
    <source>
        <dbReference type="EMBL" id="GAA4560936.1"/>
    </source>
</evidence>
<feature type="transmembrane region" description="Helical" evidence="8">
    <location>
        <begin position="7"/>
        <end position="28"/>
    </location>
</feature>
<dbReference type="PANTHER" id="PTHR23502">
    <property type="entry name" value="MAJOR FACILITATOR SUPERFAMILY"/>
    <property type="match status" value="1"/>
</dbReference>
<comment type="subcellular location">
    <subcellularLocation>
        <location evidence="1">Cell membrane</location>
        <topology evidence="1">Multi-pass membrane protein</topology>
    </subcellularLocation>
</comment>
<comment type="caution">
    <text evidence="10">The sequence shown here is derived from an EMBL/GenBank/DDBJ whole genome shotgun (WGS) entry which is preliminary data.</text>
</comment>
<dbReference type="Pfam" id="PF07690">
    <property type="entry name" value="MFS_1"/>
    <property type="match status" value="1"/>
</dbReference>
<dbReference type="PRINTS" id="PR01035">
    <property type="entry name" value="TCRTETA"/>
</dbReference>
<dbReference type="RefSeq" id="WP_345428851.1">
    <property type="nucleotide sequence ID" value="NZ_BAABGT010000123.1"/>
</dbReference>
<comment type="similarity">
    <text evidence="2">Belongs to the major facilitator superfamily. Bcr/CmlA family.</text>
</comment>
<evidence type="ECO:0000256" key="1">
    <source>
        <dbReference type="ARBA" id="ARBA00004651"/>
    </source>
</evidence>
<dbReference type="InterPro" id="IPR011701">
    <property type="entry name" value="MFS"/>
</dbReference>
<evidence type="ECO:0000256" key="4">
    <source>
        <dbReference type="ARBA" id="ARBA00022475"/>
    </source>
</evidence>
<dbReference type="CDD" id="cd17320">
    <property type="entry name" value="MFS_MdfA_MDR_like"/>
    <property type="match status" value="1"/>
</dbReference>
<keyword evidence="4" id="KW-1003">Cell membrane</keyword>
<dbReference type="InterPro" id="IPR020846">
    <property type="entry name" value="MFS_dom"/>
</dbReference>
<sequence length="393" mass="39493">MSTRGRVLALGGLSTFGPLSLDLYLPALPQLTDDLGTTGALGQASMSVCMIGLAAGQLLVGPLTDRTGRRVPLLLGVALFAASAALCAAAPSIEVLLVLRLLTGLAGASGIVVARAMVRDLYSGDEAARMFSLLMIVGGAAPVLAPVIGSQLMRVTDWRGLFLALAAIGVVLLGAAFTQRETLPLDRRQVGGFRATGRAVATVARDRSFVVPTLVLSLVCCAMFAYISMGSYVLQQGYGLGAQAYGIVFAVNALGIVAAGRLSAALVRRLGSVRLLWVAVGAAVVGGVALVVGVLASESVWAVLPPLFVVVSSVGIVLPNGTALALAGQGAVAGSASALLGLSQFAFGAIVPPLVSTGGATAVAMASTILAVAVLGGVAALFLPRTLGRPRSP</sequence>
<feature type="transmembrane region" description="Helical" evidence="8">
    <location>
        <begin position="214"/>
        <end position="234"/>
    </location>
</feature>
<keyword evidence="7 8" id="KW-0472">Membrane</keyword>
<feature type="transmembrane region" description="Helical" evidence="8">
    <location>
        <begin position="300"/>
        <end position="318"/>
    </location>
</feature>
<evidence type="ECO:0000259" key="9">
    <source>
        <dbReference type="PROSITE" id="PS50850"/>
    </source>
</evidence>
<keyword evidence="5 8" id="KW-0812">Transmembrane</keyword>
<feature type="transmembrane region" description="Helical" evidence="8">
    <location>
        <begin position="72"/>
        <end position="91"/>
    </location>
</feature>
<feature type="transmembrane region" description="Helical" evidence="8">
    <location>
        <begin position="330"/>
        <end position="350"/>
    </location>
</feature>
<dbReference type="PANTHER" id="PTHR23502:SF132">
    <property type="entry name" value="POLYAMINE TRANSPORTER 2-RELATED"/>
    <property type="match status" value="1"/>
</dbReference>
<evidence type="ECO:0000256" key="2">
    <source>
        <dbReference type="ARBA" id="ARBA00006236"/>
    </source>
</evidence>
<dbReference type="Proteomes" id="UP001501598">
    <property type="component" value="Unassembled WGS sequence"/>
</dbReference>
<dbReference type="InterPro" id="IPR001958">
    <property type="entry name" value="Tet-R_TetA/multi-R_MdtG-like"/>
</dbReference>
<dbReference type="InterPro" id="IPR004812">
    <property type="entry name" value="Efflux_drug-R_Bcr/CmlA"/>
</dbReference>
<proteinExistence type="inferred from homology"/>
<feature type="transmembrane region" description="Helical" evidence="8">
    <location>
        <begin position="240"/>
        <end position="263"/>
    </location>
</feature>